<evidence type="ECO:0000313" key="1">
    <source>
        <dbReference type="EMBL" id="KAL1266887.1"/>
    </source>
</evidence>
<sequence>MGREGGSRNSLIPEASAGYSRGKLAMTPKELVEDSWLPALVHASRASSSVKRGSSIQDRGHRARKGPSLCLRAPLGLLAQNCSSGDCPTKRATLPRHFMIELKVTESVRQEQRSFRIAGAGQRSSTLSAYTMA</sequence>
<name>A0ABR3MQK3_9TELE</name>
<proteinExistence type="predicted"/>
<dbReference type="Proteomes" id="UP001558613">
    <property type="component" value="Unassembled WGS sequence"/>
</dbReference>
<reference evidence="1 2" key="1">
    <citation type="submission" date="2023-09" db="EMBL/GenBank/DDBJ databases">
        <authorList>
            <person name="Wang M."/>
        </authorList>
    </citation>
    <scope>NUCLEOTIDE SEQUENCE [LARGE SCALE GENOMIC DNA]</scope>
    <source>
        <strain evidence="1">GT-2023</strain>
        <tissue evidence="1">Liver</tissue>
    </source>
</reference>
<gene>
    <name evidence="1" type="ORF">QQF64_002562</name>
</gene>
<accession>A0ABR3MQK3</accession>
<evidence type="ECO:0000313" key="2">
    <source>
        <dbReference type="Proteomes" id="UP001558613"/>
    </source>
</evidence>
<organism evidence="1 2">
    <name type="scientific">Cirrhinus molitorella</name>
    <name type="common">mud carp</name>
    <dbReference type="NCBI Taxonomy" id="172907"/>
    <lineage>
        <taxon>Eukaryota</taxon>
        <taxon>Metazoa</taxon>
        <taxon>Chordata</taxon>
        <taxon>Craniata</taxon>
        <taxon>Vertebrata</taxon>
        <taxon>Euteleostomi</taxon>
        <taxon>Actinopterygii</taxon>
        <taxon>Neopterygii</taxon>
        <taxon>Teleostei</taxon>
        <taxon>Ostariophysi</taxon>
        <taxon>Cypriniformes</taxon>
        <taxon>Cyprinidae</taxon>
        <taxon>Labeoninae</taxon>
        <taxon>Labeonini</taxon>
        <taxon>Cirrhinus</taxon>
    </lineage>
</organism>
<keyword evidence="2" id="KW-1185">Reference proteome</keyword>
<comment type="caution">
    <text evidence="1">The sequence shown here is derived from an EMBL/GenBank/DDBJ whole genome shotgun (WGS) entry which is preliminary data.</text>
</comment>
<dbReference type="EMBL" id="JAYMGO010000010">
    <property type="protein sequence ID" value="KAL1266887.1"/>
    <property type="molecule type" value="Genomic_DNA"/>
</dbReference>
<protein>
    <submittedName>
        <fullName evidence="1">Uncharacterized protein</fullName>
    </submittedName>
</protein>